<dbReference type="InterPro" id="IPR012910">
    <property type="entry name" value="Plug_dom"/>
</dbReference>
<protein>
    <submittedName>
        <fullName evidence="12">Putative TonB-dependent receptor BfrD</fullName>
    </submittedName>
</protein>
<evidence type="ECO:0000256" key="8">
    <source>
        <dbReference type="ARBA" id="ARBA00023077"/>
    </source>
</evidence>
<dbReference type="GO" id="GO:0009279">
    <property type="term" value="C:cell outer membrane"/>
    <property type="evidence" value="ECO:0007669"/>
    <property type="project" value="UniProtKB-SubCell"/>
</dbReference>
<keyword evidence="8" id="KW-0798">TonB box</keyword>
<dbReference type="AlphaFoldDB" id="A0A2Z4ABG7"/>
<evidence type="ECO:0000256" key="5">
    <source>
        <dbReference type="ARBA" id="ARBA00022692"/>
    </source>
</evidence>
<evidence type="ECO:0000256" key="3">
    <source>
        <dbReference type="ARBA" id="ARBA00022452"/>
    </source>
</evidence>
<dbReference type="GO" id="GO:0006826">
    <property type="term" value="P:iron ion transport"/>
    <property type="evidence" value="ECO:0007669"/>
    <property type="project" value="UniProtKB-KW"/>
</dbReference>
<dbReference type="InterPro" id="IPR036942">
    <property type="entry name" value="Beta-barrel_TonB_sf"/>
</dbReference>
<keyword evidence="7" id="KW-0406">Ion transport</keyword>
<evidence type="ECO:0000256" key="9">
    <source>
        <dbReference type="ARBA" id="ARBA00023136"/>
    </source>
</evidence>
<evidence type="ECO:0000313" key="13">
    <source>
        <dbReference type="Proteomes" id="UP000247465"/>
    </source>
</evidence>
<organism evidence="12 13">
    <name type="scientific">Candidatus Moanibacter tarae</name>
    <dbReference type="NCBI Taxonomy" id="2200854"/>
    <lineage>
        <taxon>Bacteria</taxon>
        <taxon>Pseudomonadati</taxon>
        <taxon>Verrucomicrobiota</taxon>
        <taxon>Opitutia</taxon>
        <taxon>Puniceicoccales</taxon>
        <taxon>Puniceicoccales incertae sedis</taxon>
        <taxon>Candidatus Moanibacter</taxon>
    </lineage>
</organism>
<dbReference type="PANTHER" id="PTHR32552:SF81">
    <property type="entry name" value="TONB-DEPENDENT OUTER MEMBRANE RECEPTOR"/>
    <property type="match status" value="1"/>
</dbReference>
<proteinExistence type="predicted"/>
<evidence type="ECO:0000259" key="11">
    <source>
        <dbReference type="Pfam" id="PF07715"/>
    </source>
</evidence>
<dbReference type="KEGG" id="mtar:DF168_00504"/>
<dbReference type="Pfam" id="PF07715">
    <property type="entry name" value="Plug"/>
    <property type="match status" value="1"/>
</dbReference>
<evidence type="ECO:0000256" key="7">
    <source>
        <dbReference type="ARBA" id="ARBA00023065"/>
    </source>
</evidence>
<dbReference type="SUPFAM" id="SSF56935">
    <property type="entry name" value="Porins"/>
    <property type="match status" value="1"/>
</dbReference>
<accession>A0A2Z4ABG7</accession>
<evidence type="ECO:0000313" key="12">
    <source>
        <dbReference type="EMBL" id="AWT59319.1"/>
    </source>
</evidence>
<keyword evidence="2" id="KW-0813">Transport</keyword>
<keyword evidence="5" id="KW-0812">Transmembrane</keyword>
<name>A0A2Z4ABG7_9BACT</name>
<sequence>MKERAFLGDLLGCFVILSLLVASDVPVSGDSNAKESDIKELQEYVVGGVAPEISVNPLAHPISSVYGWKRDLLSIPRGVSLIPPELLQERYVDSVQEIIPFSPSAQSPSSYGNNTTPHIRGDVAEFYVNGQRRSGNEYGFDPSFNSVESISVVRGPGTVSLGPGFYSGGYVNYVTKKPNLDKHAIKVTANIGAWVPGHHSYLDTSFQFDRNLPLSRGKLGLRISYEGQENQTFFHRNGGREDYQDLYLALKWRPTPKLEIDFGGQYVWQGVPQLLGVNRPYDGLILENRYIKGGLTYPAVNAPDGFSIRTKVGGTTEFDPQYTLLSSGDYSNANIGSVQVISRLSLDKSSVLVNRTFVERVNRRRHHDFSYTEYVRQLTFETRNEWEKKFDGGEISHSLLLGFGIRYEDTEAYMNYFNYYPYGYDISRGPPFRAEDIIGLFGQPGPGGSLFYGAEEGIPETSHSEVWHPAVFLQHEVSYADRVQILYGLRGNSYNANVSDPLPPSGAESAWRDSGVFYSGDYNVSLTFKARDGLSIYTTFNLTHAVDGSSGGGAIMLGGEGVIDKEDFKNQCELIEGGVKLSLLENSLYVATTGFRQDRYRSELGGGKTGIRVSGLEFETVYQPVERFYFLANLTYMSGHYKDASPFVLGGVDLNGLYYSPEGFFGVTQNFDPNLIGDDGQIIPGNHTISGISKWTLNLGTSWRSIKGFGFRLWGSVQSSQNGNMLRQYTIPTQFGLNGSLLFKNQSWEASLSFLNFTDEPNWSHNGDEFGSNVFVGRNLPFRMEAQFRIFL</sequence>
<dbReference type="InterPro" id="IPR039426">
    <property type="entry name" value="TonB-dep_rcpt-like"/>
</dbReference>
<feature type="domain" description="TonB-dependent receptor plug" evidence="11">
    <location>
        <begin position="73"/>
        <end position="165"/>
    </location>
</feature>
<gene>
    <name evidence="12" type="primary">bfrD</name>
    <name evidence="12" type="ORF">DF168_00504</name>
</gene>
<keyword evidence="9" id="KW-0472">Membrane</keyword>
<keyword evidence="6" id="KW-0408">Iron</keyword>
<keyword evidence="4" id="KW-0410">Iron transport</keyword>
<keyword evidence="10" id="KW-0998">Cell outer membrane</keyword>
<keyword evidence="3" id="KW-1134">Transmembrane beta strand</keyword>
<dbReference type="Gene3D" id="2.40.170.20">
    <property type="entry name" value="TonB-dependent receptor, beta-barrel domain"/>
    <property type="match status" value="1"/>
</dbReference>
<dbReference type="Gene3D" id="2.170.130.10">
    <property type="entry name" value="TonB-dependent receptor, plug domain"/>
    <property type="match status" value="1"/>
</dbReference>
<dbReference type="PANTHER" id="PTHR32552">
    <property type="entry name" value="FERRICHROME IRON RECEPTOR-RELATED"/>
    <property type="match status" value="1"/>
</dbReference>
<dbReference type="EMBL" id="CP029803">
    <property type="protein sequence ID" value="AWT59319.1"/>
    <property type="molecule type" value="Genomic_DNA"/>
</dbReference>
<dbReference type="InterPro" id="IPR037066">
    <property type="entry name" value="Plug_dom_sf"/>
</dbReference>
<reference evidence="12 13" key="1">
    <citation type="submission" date="2018-06" db="EMBL/GenBank/DDBJ databases">
        <title>Draft Genome Sequence of a Novel Marine Bacterium Related to the Verrucomicrobia.</title>
        <authorList>
            <person name="Vosseberg J."/>
            <person name="Martijn J."/>
            <person name="Ettema T.J.G."/>
        </authorList>
    </citation>
    <scope>NUCLEOTIDE SEQUENCE [LARGE SCALE GENOMIC DNA]</scope>
    <source>
        <strain evidence="12">TARA_B100001123</strain>
    </source>
</reference>
<dbReference type="Proteomes" id="UP000247465">
    <property type="component" value="Chromosome"/>
</dbReference>
<evidence type="ECO:0000256" key="10">
    <source>
        <dbReference type="ARBA" id="ARBA00023237"/>
    </source>
</evidence>
<evidence type="ECO:0000256" key="2">
    <source>
        <dbReference type="ARBA" id="ARBA00022448"/>
    </source>
</evidence>
<evidence type="ECO:0000256" key="6">
    <source>
        <dbReference type="ARBA" id="ARBA00023004"/>
    </source>
</evidence>
<comment type="subcellular location">
    <subcellularLocation>
        <location evidence="1">Cell outer membrane</location>
        <topology evidence="1">Multi-pass membrane protein</topology>
    </subcellularLocation>
</comment>
<evidence type="ECO:0000256" key="1">
    <source>
        <dbReference type="ARBA" id="ARBA00004571"/>
    </source>
</evidence>
<evidence type="ECO:0000256" key="4">
    <source>
        <dbReference type="ARBA" id="ARBA00022496"/>
    </source>
</evidence>
<keyword evidence="12" id="KW-0675">Receptor</keyword>